<accession>A0A227PCJ1</accession>
<keyword evidence="1" id="KW-0472">Membrane</keyword>
<evidence type="ECO:0000256" key="1">
    <source>
        <dbReference type="SAM" id="Phobius"/>
    </source>
</evidence>
<dbReference type="InterPro" id="IPR009325">
    <property type="entry name" value="DUF983"/>
</dbReference>
<evidence type="ECO:0000313" key="2">
    <source>
        <dbReference type="EMBL" id="OXG06988.1"/>
    </source>
</evidence>
<proteinExistence type="predicted"/>
<dbReference type="RefSeq" id="WP_089479215.1">
    <property type="nucleotide sequence ID" value="NZ_MUGS01000014.1"/>
</dbReference>
<organism evidence="2 3">
    <name type="scientific">Flavobacterium araucananum</name>
    <dbReference type="NCBI Taxonomy" id="946678"/>
    <lineage>
        <taxon>Bacteria</taxon>
        <taxon>Pseudomonadati</taxon>
        <taxon>Bacteroidota</taxon>
        <taxon>Flavobacteriia</taxon>
        <taxon>Flavobacteriales</taxon>
        <taxon>Flavobacteriaceae</taxon>
        <taxon>Flavobacterium</taxon>
    </lineage>
</organism>
<dbReference type="EMBL" id="MUGS01000014">
    <property type="protein sequence ID" value="OXG06988.1"/>
    <property type="molecule type" value="Genomic_DNA"/>
</dbReference>
<protein>
    <submittedName>
        <fullName evidence="2">DUF983 domain-containing protein</fullName>
    </submittedName>
</protein>
<feature type="transmembrane region" description="Helical" evidence="1">
    <location>
        <begin position="60"/>
        <end position="81"/>
    </location>
</feature>
<keyword evidence="1" id="KW-1133">Transmembrane helix</keyword>
<reference evidence="2 3" key="1">
    <citation type="submission" date="2016-11" db="EMBL/GenBank/DDBJ databases">
        <title>Whole genomes of Flavobacteriaceae.</title>
        <authorList>
            <person name="Stine C."/>
            <person name="Li C."/>
            <person name="Tadesse D."/>
        </authorList>
    </citation>
    <scope>NUCLEOTIDE SEQUENCE [LARGE SCALE GENOMIC DNA]</scope>
    <source>
        <strain evidence="2 3">DSM 24704</strain>
    </source>
</reference>
<gene>
    <name evidence="2" type="ORF">B0A64_09195</name>
</gene>
<keyword evidence="1" id="KW-0812">Transmembrane</keyword>
<evidence type="ECO:0000313" key="3">
    <source>
        <dbReference type="Proteomes" id="UP000214684"/>
    </source>
</evidence>
<comment type="caution">
    <text evidence="2">The sequence shown here is derived from an EMBL/GenBank/DDBJ whole genome shotgun (WGS) entry which is preliminary data.</text>
</comment>
<dbReference type="Pfam" id="PF06170">
    <property type="entry name" value="DUF983"/>
    <property type="match status" value="1"/>
</dbReference>
<name>A0A227PCJ1_9FLAO</name>
<sequence length="128" mass="14987">MRETTKLYNIFALKCPRCYKGNLFINPGLFVFKSILKMPERCEHCNQDFRIEPGFYSASLWISYPIVLILFVPMIFFGFLLKEAYCLPLEMMLGFFIIICFALQIPIMRISRALLLHFTIHYVGSGNK</sequence>
<dbReference type="OrthoDB" id="9790326at2"/>
<dbReference type="AlphaFoldDB" id="A0A227PCJ1"/>
<dbReference type="Proteomes" id="UP000214684">
    <property type="component" value="Unassembled WGS sequence"/>
</dbReference>
<keyword evidence="3" id="KW-1185">Reference proteome</keyword>
<feature type="transmembrane region" description="Helical" evidence="1">
    <location>
        <begin position="87"/>
        <end position="107"/>
    </location>
</feature>